<dbReference type="PANTHER" id="PTHR47332:SF2">
    <property type="entry name" value="SET-6"/>
    <property type="match status" value="1"/>
</dbReference>
<dbReference type="STRING" id="914234.M2PIR8"/>
<dbReference type="CDD" id="cd20071">
    <property type="entry name" value="SET_SMYD"/>
    <property type="match status" value="1"/>
</dbReference>
<reference evidence="2 3" key="1">
    <citation type="journal article" date="2012" name="Proc. Natl. Acad. Sci. U.S.A.">
        <title>Comparative genomics of Ceriporiopsis subvermispora and Phanerochaete chrysosporium provide insight into selective ligninolysis.</title>
        <authorList>
            <person name="Fernandez-Fueyo E."/>
            <person name="Ruiz-Duenas F.J."/>
            <person name="Ferreira P."/>
            <person name="Floudas D."/>
            <person name="Hibbett D.S."/>
            <person name="Canessa P."/>
            <person name="Larrondo L.F."/>
            <person name="James T.Y."/>
            <person name="Seelenfreund D."/>
            <person name="Lobos S."/>
            <person name="Polanco R."/>
            <person name="Tello M."/>
            <person name="Honda Y."/>
            <person name="Watanabe T."/>
            <person name="Watanabe T."/>
            <person name="Ryu J.S."/>
            <person name="Kubicek C.P."/>
            <person name="Schmoll M."/>
            <person name="Gaskell J."/>
            <person name="Hammel K.E."/>
            <person name="St John F.J."/>
            <person name="Vanden Wymelenberg A."/>
            <person name="Sabat G."/>
            <person name="Splinter BonDurant S."/>
            <person name="Syed K."/>
            <person name="Yadav J.S."/>
            <person name="Doddapaneni H."/>
            <person name="Subramanian V."/>
            <person name="Lavin J.L."/>
            <person name="Oguiza J.A."/>
            <person name="Perez G."/>
            <person name="Pisabarro A.G."/>
            <person name="Ramirez L."/>
            <person name="Santoyo F."/>
            <person name="Master E."/>
            <person name="Coutinho P.M."/>
            <person name="Henrissat B."/>
            <person name="Lombard V."/>
            <person name="Magnuson J.K."/>
            <person name="Kuees U."/>
            <person name="Hori C."/>
            <person name="Igarashi K."/>
            <person name="Samejima M."/>
            <person name="Held B.W."/>
            <person name="Barry K.W."/>
            <person name="LaButti K.M."/>
            <person name="Lapidus A."/>
            <person name="Lindquist E.A."/>
            <person name="Lucas S.M."/>
            <person name="Riley R."/>
            <person name="Salamov A.A."/>
            <person name="Hoffmeister D."/>
            <person name="Schwenk D."/>
            <person name="Hadar Y."/>
            <person name="Yarden O."/>
            <person name="de Vries R.P."/>
            <person name="Wiebenga A."/>
            <person name="Stenlid J."/>
            <person name="Eastwood D."/>
            <person name="Grigoriev I.V."/>
            <person name="Berka R.M."/>
            <person name="Blanchette R.A."/>
            <person name="Kersten P."/>
            <person name="Martinez A.T."/>
            <person name="Vicuna R."/>
            <person name="Cullen D."/>
        </authorList>
    </citation>
    <scope>NUCLEOTIDE SEQUENCE [LARGE SCALE GENOMIC DNA]</scope>
    <source>
        <strain evidence="2 3">B</strain>
    </source>
</reference>
<dbReference type="HOGENOM" id="CLU_618282_0_0_1"/>
<organism evidence="2 3">
    <name type="scientific">Ceriporiopsis subvermispora (strain B)</name>
    <name type="common">White-rot fungus</name>
    <name type="synonym">Gelatoporia subvermispora</name>
    <dbReference type="NCBI Taxonomy" id="914234"/>
    <lineage>
        <taxon>Eukaryota</taxon>
        <taxon>Fungi</taxon>
        <taxon>Dikarya</taxon>
        <taxon>Basidiomycota</taxon>
        <taxon>Agaricomycotina</taxon>
        <taxon>Agaricomycetes</taxon>
        <taxon>Polyporales</taxon>
        <taxon>Gelatoporiaceae</taxon>
        <taxon>Gelatoporia</taxon>
    </lineage>
</organism>
<proteinExistence type="predicted"/>
<dbReference type="SMART" id="SM00317">
    <property type="entry name" value="SET"/>
    <property type="match status" value="1"/>
</dbReference>
<dbReference type="OrthoDB" id="5945798at2759"/>
<dbReference type="Gene3D" id="2.170.270.10">
    <property type="entry name" value="SET domain"/>
    <property type="match status" value="1"/>
</dbReference>
<dbReference type="EMBL" id="KB445799">
    <property type="protein sequence ID" value="EMD36059.1"/>
    <property type="molecule type" value="Genomic_DNA"/>
</dbReference>
<name>M2PIR8_CERS8</name>
<dbReference type="InterPro" id="IPR053185">
    <property type="entry name" value="SET_domain_protein"/>
</dbReference>
<dbReference type="PROSITE" id="PS50280">
    <property type="entry name" value="SET"/>
    <property type="match status" value="1"/>
</dbReference>
<keyword evidence="3" id="KW-1185">Reference proteome</keyword>
<dbReference type="PANTHER" id="PTHR47332">
    <property type="entry name" value="SET DOMAIN-CONTAINING PROTEIN 5"/>
    <property type="match status" value="1"/>
</dbReference>
<evidence type="ECO:0000259" key="1">
    <source>
        <dbReference type="PROSITE" id="PS50280"/>
    </source>
</evidence>
<dbReference type="InterPro" id="IPR046341">
    <property type="entry name" value="SET_dom_sf"/>
</dbReference>
<evidence type="ECO:0000313" key="2">
    <source>
        <dbReference type="EMBL" id="EMD36059.1"/>
    </source>
</evidence>
<dbReference type="Proteomes" id="UP000016930">
    <property type="component" value="Unassembled WGS sequence"/>
</dbReference>
<dbReference type="InterPro" id="IPR001214">
    <property type="entry name" value="SET_dom"/>
</dbReference>
<protein>
    <recommendedName>
        <fullName evidence="1">SET domain-containing protein</fullName>
    </recommendedName>
</protein>
<sequence>MKRGFLVSPEPRKSDCELLGNISAPPKRPRALVQIPGHKEPPPELLHAVPIDEATARHGVVTTKIPPAAPGWAPDPDMYTCVMIFKGMKEKLLALPGFPTPFFTPTPPVYAIKPAGKRYGGGFGLVATADINVGDLIVRERAIIICPGWMPIPRGQDGKADLGMYTTAMEFQLGPERMAGYFALSNCFGKQKSAFHGIMDTNSLPIGGLPGYTGGCGGVFKEISRANHSCRPNAIYSWDLVSFTGQLRALQPIKAGEQIFLAYLSSDAPRAARQAEMLSKYRFTCRCAACSLSGSYAQYSDLRRTLIALQANATAELRKTDADVAAWAMNTALPDRMLIEPAEIWLNWMLGERSMNPMLLAAVFSRLCKAYAALGDEEAVKRYATQAAALEKAFTGSDGGWLVVASAPRDSAWWGLRQITREDEHRS</sequence>
<accession>M2PIR8</accession>
<feature type="domain" description="SET" evidence="1">
    <location>
        <begin position="105"/>
        <end position="264"/>
    </location>
</feature>
<gene>
    <name evidence="2" type="ORF">CERSUDRAFT_115970</name>
</gene>
<dbReference type="SUPFAM" id="SSF82199">
    <property type="entry name" value="SET domain"/>
    <property type="match status" value="1"/>
</dbReference>
<dbReference type="Pfam" id="PF00856">
    <property type="entry name" value="SET"/>
    <property type="match status" value="1"/>
</dbReference>
<dbReference type="AlphaFoldDB" id="M2PIR8"/>
<evidence type="ECO:0000313" key="3">
    <source>
        <dbReference type="Proteomes" id="UP000016930"/>
    </source>
</evidence>